<dbReference type="GO" id="GO:0003824">
    <property type="term" value="F:catalytic activity"/>
    <property type="evidence" value="ECO:0007669"/>
    <property type="project" value="InterPro"/>
</dbReference>
<dbReference type="Gene3D" id="3.40.50.1240">
    <property type="entry name" value="Phosphoglycerate mutase-like"/>
    <property type="match status" value="1"/>
</dbReference>
<dbReference type="InterPro" id="IPR001345">
    <property type="entry name" value="PG/BPGM_mutase_AS"/>
</dbReference>
<proteinExistence type="predicted"/>
<evidence type="ECO:0008006" key="3">
    <source>
        <dbReference type="Google" id="ProtNLM"/>
    </source>
</evidence>
<evidence type="ECO:0000313" key="1">
    <source>
        <dbReference type="EMBL" id="CZT53412.1"/>
    </source>
</evidence>
<dbReference type="InterPro" id="IPR029033">
    <property type="entry name" value="His_PPase_superfam"/>
</dbReference>
<dbReference type="AlphaFoldDB" id="A0A1E1MWF8"/>
<dbReference type="SUPFAM" id="SSF53254">
    <property type="entry name" value="Phosphoglycerate mutase-like"/>
    <property type="match status" value="1"/>
</dbReference>
<reference evidence="2" key="1">
    <citation type="submission" date="2016-03" db="EMBL/GenBank/DDBJ databases">
        <authorList>
            <person name="Guldener U."/>
        </authorList>
    </citation>
    <scope>NUCLEOTIDE SEQUENCE [LARGE SCALE GENOMIC DNA]</scope>
</reference>
<keyword evidence="2" id="KW-1185">Reference proteome</keyword>
<dbReference type="Proteomes" id="UP000177625">
    <property type="component" value="Unassembled WGS sequence"/>
</dbReference>
<protein>
    <recommendedName>
        <fullName evidence="3">Phosphoglycerate mutase family protein</fullName>
    </recommendedName>
</protein>
<dbReference type="PROSITE" id="PS00175">
    <property type="entry name" value="PG_MUTASE"/>
    <property type="match status" value="1"/>
</dbReference>
<evidence type="ECO:0000313" key="2">
    <source>
        <dbReference type="Proteomes" id="UP000177625"/>
    </source>
</evidence>
<dbReference type="Pfam" id="PF00300">
    <property type="entry name" value="His_Phos_1"/>
    <property type="match status" value="1"/>
</dbReference>
<organism evidence="1 2">
    <name type="scientific">Rhynchosporium secalis</name>
    <name type="common">Barley scald fungus</name>
    <dbReference type="NCBI Taxonomy" id="38038"/>
    <lineage>
        <taxon>Eukaryota</taxon>
        <taxon>Fungi</taxon>
        <taxon>Dikarya</taxon>
        <taxon>Ascomycota</taxon>
        <taxon>Pezizomycotina</taxon>
        <taxon>Leotiomycetes</taxon>
        <taxon>Helotiales</taxon>
        <taxon>Ploettnerulaceae</taxon>
        <taxon>Rhynchosporium</taxon>
    </lineage>
</organism>
<accession>A0A1E1MWF8</accession>
<gene>
    <name evidence="1" type="ORF">RSE6_14948</name>
</gene>
<name>A0A1E1MWF8_RHYSE</name>
<dbReference type="EMBL" id="FJVC01000752">
    <property type="protein sequence ID" value="CZT53412.1"/>
    <property type="molecule type" value="Genomic_DNA"/>
</dbReference>
<dbReference type="InterPro" id="IPR013078">
    <property type="entry name" value="His_Pase_superF_clade-1"/>
</dbReference>
<sequence>MATAEFKPKVYIHLIRHGQAERNYSAIKWSKDPENYDYSKLSRVQRRRGQGIRDTSLTTHGKNEAISLCHRFPYMDDITHIVTSPLRWTLQTTLLALEPAIRRGVRPIALDILIEIGWSMCQFGSDLTVLLKELGSSARI</sequence>